<proteinExistence type="predicted"/>
<reference evidence="2" key="1">
    <citation type="journal article" date="2015" name="Genome Announc.">
        <title>Draft Genome Sequence of an Anaerobic Ammonium-Oxidizing Bacterium, "Candidatus Brocadia sinica".</title>
        <authorList>
            <person name="Oshiki M."/>
            <person name="Shinyako-Hata K."/>
            <person name="Satoh H."/>
            <person name="Okabe S."/>
        </authorList>
    </citation>
    <scope>NUCLEOTIDE SEQUENCE [LARGE SCALE GENOMIC DNA]</scope>
    <source>
        <strain evidence="2">JPN1</strain>
    </source>
</reference>
<organism evidence="1 2">
    <name type="scientific">Candidatus Brocadia sinica JPN1</name>
    <dbReference type="NCBI Taxonomy" id="1197129"/>
    <lineage>
        <taxon>Bacteria</taxon>
        <taxon>Pseudomonadati</taxon>
        <taxon>Planctomycetota</taxon>
        <taxon>Candidatus Brocadiia</taxon>
        <taxon>Candidatus Brocadiales</taxon>
        <taxon>Candidatus Brocadiaceae</taxon>
        <taxon>Candidatus Brocadia</taxon>
    </lineage>
</organism>
<sequence length="42" mass="4796">MKCKAKNIQNGAFILQPYDFKSQLINHENLSSFGLTLIELNI</sequence>
<comment type="caution">
    <text evidence="1">The sequence shown here is derived from an EMBL/GenBank/DDBJ whole genome shotgun (WGS) entry which is preliminary data.</text>
</comment>
<evidence type="ECO:0000313" key="2">
    <source>
        <dbReference type="Proteomes" id="UP000032309"/>
    </source>
</evidence>
<gene>
    <name evidence="1" type="ORF">BROSI_B0023</name>
</gene>
<protein>
    <submittedName>
        <fullName evidence="1">Uncharacterized protein</fullName>
    </submittedName>
</protein>
<evidence type="ECO:0000313" key="1">
    <source>
        <dbReference type="EMBL" id="GAN35385.1"/>
    </source>
</evidence>
<accession>A0ABQ0K451</accession>
<keyword evidence="2" id="KW-1185">Reference proteome</keyword>
<dbReference type="Proteomes" id="UP000032309">
    <property type="component" value="Unassembled WGS sequence"/>
</dbReference>
<dbReference type="EMBL" id="BAFN01000002">
    <property type="protein sequence ID" value="GAN35385.1"/>
    <property type="molecule type" value="Genomic_DNA"/>
</dbReference>
<name>A0ABQ0K451_9BACT</name>